<protein>
    <submittedName>
        <fullName evidence="1">Uncharacterized protein</fullName>
    </submittedName>
</protein>
<evidence type="ECO:0000313" key="1">
    <source>
        <dbReference type="EMBL" id="TNV70784.1"/>
    </source>
</evidence>
<proteinExistence type="predicted"/>
<organism evidence="1 2">
    <name type="scientific">Halteria grandinella</name>
    <dbReference type="NCBI Taxonomy" id="5974"/>
    <lineage>
        <taxon>Eukaryota</taxon>
        <taxon>Sar</taxon>
        <taxon>Alveolata</taxon>
        <taxon>Ciliophora</taxon>
        <taxon>Intramacronucleata</taxon>
        <taxon>Spirotrichea</taxon>
        <taxon>Stichotrichia</taxon>
        <taxon>Sporadotrichida</taxon>
        <taxon>Halteriidae</taxon>
        <taxon>Halteria</taxon>
    </lineage>
</organism>
<keyword evidence="2" id="KW-1185">Reference proteome</keyword>
<dbReference type="EMBL" id="RRYP01032763">
    <property type="protein sequence ID" value="TNV70784.1"/>
    <property type="molecule type" value="Genomic_DNA"/>
</dbReference>
<reference evidence="1" key="1">
    <citation type="submission" date="2019-06" db="EMBL/GenBank/DDBJ databases">
        <authorList>
            <person name="Zheng W."/>
        </authorList>
    </citation>
    <scope>NUCLEOTIDE SEQUENCE</scope>
    <source>
        <strain evidence="1">QDHG01</strain>
    </source>
</reference>
<gene>
    <name evidence="1" type="ORF">FGO68_gene10426</name>
</gene>
<name>A0A8J8N9X0_HALGN</name>
<sequence>MFRLRVNWVTRIAIHFSLPLQNLQPAQSSLSLLFCFSTGLKSSGLMKQVETQMNALTEYCFAQWLCFQEFLSLD</sequence>
<evidence type="ECO:0000313" key="2">
    <source>
        <dbReference type="Proteomes" id="UP000785679"/>
    </source>
</evidence>
<dbReference type="Proteomes" id="UP000785679">
    <property type="component" value="Unassembled WGS sequence"/>
</dbReference>
<comment type="caution">
    <text evidence="1">The sequence shown here is derived from an EMBL/GenBank/DDBJ whole genome shotgun (WGS) entry which is preliminary data.</text>
</comment>
<dbReference type="AlphaFoldDB" id="A0A8J8N9X0"/>
<accession>A0A8J8N9X0</accession>